<evidence type="ECO:0000256" key="2">
    <source>
        <dbReference type="SAM" id="Phobius"/>
    </source>
</evidence>
<evidence type="ECO:0000313" key="3">
    <source>
        <dbReference type="EMBL" id="GAI23852.1"/>
    </source>
</evidence>
<dbReference type="AlphaFoldDB" id="X1LWS6"/>
<evidence type="ECO:0000256" key="1">
    <source>
        <dbReference type="SAM" id="MobiDB-lite"/>
    </source>
</evidence>
<keyword evidence="2" id="KW-1133">Transmembrane helix</keyword>
<name>X1LWS6_9ZZZZ</name>
<reference evidence="3" key="1">
    <citation type="journal article" date="2014" name="Front. Microbiol.">
        <title>High frequency of phylogenetically diverse reductive dehalogenase-homologous genes in deep subseafloor sedimentary metagenomes.</title>
        <authorList>
            <person name="Kawai M."/>
            <person name="Futagami T."/>
            <person name="Toyoda A."/>
            <person name="Takaki Y."/>
            <person name="Nishi S."/>
            <person name="Hori S."/>
            <person name="Arai W."/>
            <person name="Tsubouchi T."/>
            <person name="Morono Y."/>
            <person name="Uchiyama I."/>
            <person name="Ito T."/>
            <person name="Fujiyama A."/>
            <person name="Inagaki F."/>
            <person name="Takami H."/>
        </authorList>
    </citation>
    <scope>NUCLEOTIDE SEQUENCE</scope>
    <source>
        <strain evidence="3">Expedition CK06-06</strain>
    </source>
</reference>
<keyword evidence="2" id="KW-0472">Membrane</keyword>
<keyword evidence="2" id="KW-0812">Transmembrane</keyword>
<sequence length="200" mass="24310">MEGIFKNAEFYTEINTKRFGFESDVYAEKSGIKLIVQCKQHDNSYLNVIEKLFEWEAKGRYAKVNKVILVVSGREIREDEYEKAKELGVCLWNEDLIQELLKLNKEDLKKELNRLIEFKEEEYKQKEEKEETKEETKEEEKEKTEEEKERIELEEIRKEIFEERRIRQEKKKNGISEFIRVVIWLICILVFLYVGYLLFF</sequence>
<proteinExistence type="predicted"/>
<dbReference type="SUPFAM" id="SSF52980">
    <property type="entry name" value="Restriction endonuclease-like"/>
    <property type="match status" value="1"/>
</dbReference>
<organism evidence="3">
    <name type="scientific">marine sediment metagenome</name>
    <dbReference type="NCBI Taxonomy" id="412755"/>
    <lineage>
        <taxon>unclassified sequences</taxon>
        <taxon>metagenomes</taxon>
        <taxon>ecological metagenomes</taxon>
    </lineage>
</organism>
<dbReference type="EMBL" id="BARV01016164">
    <property type="protein sequence ID" value="GAI23852.1"/>
    <property type="molecule type" value="Genomic_DNA"/>
</dbReference>
<feature type="transmembrane region" description="Helical" evidence="2">
    <location>
        <begin position="178"/>
        <end position="199"/>
    </location>
</feature>
<comment type="caution">
    <text evidence="3">The sequence shown here is derived from an EMBL/GenBank/DDBJ whole genome shotgun (WGS) entry which is preliminary data.</text>
</comment>
<dbReference type="InterPro" id="IPR011335">
    <property type="entry name" value="Restrct_endonuc-II-like"/>
</dbReference>
<feature type="region of interest" description="Disordered" evidence="1">
    <location>
        <begin position="127"/>
        <end position="150"/>
    </location>
</feature>
<gene>
    <name evidence="3" type="ORF">S06H3_27809</name>
</gene>
<accession>X1LWS6</accession>
<protein>
    <submittedName>
        <fullName evidence="3">Uncharacterized protein</fullName>
    </submittedName>
</protein>